<sequence>MAPTDDEVRELVLNAADRLYYTRGIQAVGMDALRTESGVPLKRLYRLFPAKEAIVEAVLRRRHERWTRRFDDAVNGTPTTRGRLLAVYDVLAHWFDEDDFRGCLFINAFGELGTASPRVAEIVRAHKAECQARLAELCAAAGAPAWLAPQLAILSEGAQTTAAIAGTNAAAGHARAAAVTLIDAALGEEAA</sequence>
<proteinExistence type="predicted"/>
<keyword evidence="7" id="KW-1185">Reference proteome</keyword>
<accession>A0AAE3VY63</accession>
<dbReference type="GO" id="GO:0003677">
    <property type="term" value="F:DNA binding"/>
    <property type="evidence" value="ECO:0007669"/>
    <property type="project" value="UniProtKB-UniRule"/>
</dbReference>
<gene>
    <name evidence="6" type="ORF">J2S42_002690</name>
</gene>
<evidence type="ECO:0000259" key="5">
    <source>
        <dbReference type="PROSITE" id="PS50977"/>
    </source>
</evidence>
<evidence type="ECO:0000256" key="4">
    <source>
        <dbReference type="PROSITE-ProRule" id="PRU00335"/>
    </source>
</evidence>
<dbReference type="InterPro" id="IPR009057">
    <property type="entry name" value="Homeodomain-like_sf"/>
</dbReference>
<evidence type="ECO:0000313" key="6">
    <source>
        <dbReference type="EMBL" id="MDQ0366021.1"/>
    </source>
</evidence>
<keyword evidence="3" id="KW-0804">Transcription</keyword>
<keyword evidence="1" id="KW-0805">Transcription regulation</keyword>
<dbReference type="PANTHER" id="PTHR47506">
    <property type="entry name" value="TRANSCRIPTIONAL REGULATORY PROTEIN"/>
    <property type="match status" value="1"/>
</dbReference>
<dbReference type="InterPro" id="IPR036271">
    <property type="entry name" value="Tet_transcr_reg_TetR-rel_C_sf"/>
</dbReference>
<evidence type="ECO:0000256" key="1">
    <source>
        <dbReference type="ARBA" id="ARBA00023015"/>
    </source>
</evidence>
<organism evidence="6 7">
    <name type="scientific">Catenuloplanes indicus</name>
    <dbReference type="NCBI Taxonomy" id="137267"/>
    <lineage>
        <taxon>Bacteria</taxon>
        <taxon>Bacillati</taxon>
        <taxon>Actinomycetota</taxon>
        <taxon>Actinomycetes</taxon>
        <taxon>Micromonosporales</taxon>
        <taxon>Micromonosporaceae</taxon>
        <taxon>Catenuloplanes</taxon>
    </lineage>
</organism>
<feature type="domain" description="HTH tetR-type" evidence="5">
    <location>
        <begin position="6"/>
        <end position="66"/>
    </location>
</feature>
<protein>
    <submittedName>
        <fullName evidence="6">AcrR family transcriptional regulator</fullName>
    </submittedName>
</protein>
<dbReference type="AlphaFoldDB" id="A0AAE3VY63"/>
<dbReference type="Proteomes" id="UP001240236">
    <property type="component" value="Unassembled WGS sequence"/>
</dbReference>
<evidence type="ECO:0000256" key="2">
    <source>
        <dbReference type="ARBA" id="ARBA00023125"/>
    </source>
</evidence>
<dbReference type="Gene3D" id="1.10.357.10">
    <property type="entry name" value="Tetracycline Repressor, domain 2"/>
    <property type="match status" value="1"/>
</dbReference>
<dbReference type="EMBL" id="JAUSUZ010000001">
    <property type="protein sequence ID" value="MDQ0366021.1"/>
    <property type="molecule type" value="Genomic_DNA"/>
</dbReference>
<dbReference type="PROSITE" id="PS50977">
    <property type="entry name" value="HTH_TETR_2"/>
    <property type="match status" value="1"/>
</dbReference>
<dbReference type="RefSeq" id="WP_307239041.1">
    <property type="nucleotide sequence ID" value="NZ_JAUSUZ010000001.1"/>
</dbReference>
<name>A0AAE3VY63_9ACTN</name>
<dbReference type="Pfam" id="PF00440">
    <property type="entry name" value="TetR_N"/>
    <property type="match status" value="1"/>
</dbReference>
<dbReference type="SUPFAM" id="SSF48498">
    <property type="entry name" value="Tetracyclin repressor-like, C-terminal domain"/>
    <property type="match status" value="1"/>
</dbReference>
<evidence type="ECO:0000313" key="7">
    <source>
        <dbReference type="Proteomes" id="UP001240236"/>
    </source>
</evidence>
<dbReference type="SUPFAM" id="SSF46689">
    <property type="entry name" value="Homeodomain-like"/>
    <property type="match status" value="1"/>
</dbReference>
<feature type="DNA-binding region" description="H-T-H motif" evidence="4">
    <location>
        <begin position="29"/>
        <end position="48"/>
    </location>
</feature>
<reference evidence="6 7" key="1">
    <citation type="submission" date="2023-07" db="EMBL/GenBank/DDBJ databases">
        <title>Sequencing the genomes of 1000 actinobacteria strains.</title>
        <authorList>
            <person name="Klenk H.-P."/>
        </authorList>
    </citation>
    <scope>NUCLEOTIDE SEQUENCE [LARGE SCALE GENOMIC DNA]</scope>
    <source>
        <strain evidence="6 7">DSM 44709</strain>
    </source>
</reference>
<comment type="caution">
    <text evidence="6">The sequence shown here is derived from an EMBL/GenBank/DDBJ whole genome shotgun (WGS) entry which is preliminary data.</text>
</comment>
<dbReference type="PANTHER" id="PTHR47506:SF1">
    <property type="entry name" value="HTH-TYPE TRANSCRIPTIONAL REGULATOR YJDC"/>
    <property type="match status" value="1"/>
</dbReference>
<evidence type="ECO:0000256" key="3">
    <source>
        <dbReference type="ARBA" id="ARBA00023163"/>
    </source>
</evidence>
<keyword evidence="2 4" id="KW-0238">DNA-binding</keyword>
<dbReference type="InterPro" id="IPR001647">
    <property type="entry name" value="HTH_TetR"/>
</dbReference>